<dbReference type="PANTHER" id="PTHR30121:SF11">
    <property type="entry name" value="AAA+ ATPASE DOMAIN-CONTAINING PROTEIN"/>
    <property type="match status" value="1"/>
</dbReference>
<gene>
    <name evidence="3" type="ORF">Pan241w_35710</name>
</gene>
<feature type="domain" description="TraD/TraG TraM recognition site" evidence="2">
    <location>
        <begin position="545"/>
        <end position="611"/>
    </location>
</feature>
<dbReference type="AlphaFoldDB" id="A0A517RHY6"/>
<dbReference type="InterPro" id="IPR032689">
    <property type="entry name" value="TraG-D_C"/>
</dbReference>
<dbReference type="InterPro" id="IPR002789">
    <property type="entry name" value="HerA_central"/>
</dbReference>
<reference evidence="3 4" key="1">
    <citation type="submission" date="2019-02" db="EMBL/GenBank/DDBJ databases">
        <title>Deep-cultivation of Planctomycetes and their phenomic and genomic characterization uncovers novel biology.</title>
        <authorList>
            <person name="Wiegand S."/>
            <person name="Jogler M."/>
            <person name="Boedeker C."/>
            <person name="Pinto D."/>
            <person name="Vollmers J."/>
            <person name="Rivas-Marin E."/>
            <person name="Kohn T."/>
            <person name="Peeters S.H."/>
            <person name="Heuer A."/>
            <person name="Rast P."/>
            <person name="Oberbeckmann S."/>
            <person name="Bunk B."/>
            <person name="Jeske O."/>
            <person name="Meyerdierks A."/>
            <person name="Storesund J.E."/>
            <person name="Kallscheuer N."/>
            <person name="Luecker S."/>
            <person name="Lage O.M."/>
            <person name="Pohl T."/>
            <person name="Merkel B.J."/>
            <person name="Hornburger P."/>
            <person name="Mueller R.-W."/>
            <person name="Bruemmer F."/>
            <person name="Labrenz M."/>
            <person name="Spormann A.M."/>
            <person name="Op den Camp H."/>
            <person name="Overmann J."/>
            <person name="Amann R."/>
            <person name="Jetten M.S.M."/>
            <person name="Mascher T."/>
            <person name="Medema M.H."/>
            <person name="Devos D.P."/>
            <person name="Kaster A.-K."/>
            <person name="Ovreas L."/>
            <person name="Rohde M."/>
            <person name="Galperin M.Y."/>
            <person name="Jogler C."/>
        </authorList>
    </citation>
    <scope>NUCLEOTIDE SEQUENCE [LARGE SCALE GENOMIC DNA]</scope>
    <source>
        <strain evidence="3 4">Pan241w</strain>
    </source>
</reference>
<dbReference type="Gene3D" id="3.40.50.300">
    <property type="entry name" value="P-loop containing nucleotide triphosphate hydrolases"/>
    <property type="match status" value="2"/>
</dbReference>
<dbReference type="CDD" id="cd01127">
    <property type="entry name" value="TrwB_TraG_TraD_VirD4"/>
    <property type="match status" value="1"/>
</dbReference>
<dbReference type="InterPro" id="IPR051162">
    <property type="entry name" value="T4SS_component"/>
</dbReference>
<evidence type="ECO:0000313" key="4">
    <source>
        <dbReference type="Proteomes" id="UP000317171"/>
    </source>
</evidence>
<dbReference type="EMBL" id="CP036269">
    <property type="protein sequence ID" value="QDT43470.1"/>
    <property type="molecule type" value="Genomic_DNA"/>
</dbReference>
<proteinExistence type="predicted"/>
<dbReference type="Pfam" id="PF12696">
    <property type="entry name" value="TraG-D_C"/>
    <property type="match status" value="1"/>
</dbReference>
<sequence length="689" mass="78389">MLISISVSADNKRGPQYVEQMLNTLHRERSTVSFEFGQHRDTVALYCRFPDHLQGTIEGQLRAAYPNSRLTIHEEDVLAPPRHCRTISARLWLWSDINGIKWWQRFTDNQNRILADPISGILTTLSSDLFYSHIAITTRPASVWRRAVFFFRRRFQIQRDPEFAKPSGHLFSVSIHLIVGATASRKPKRMRRKLRELIAAFGSFENPPFTRFVRTRFWPRTFILSTPELATLWHPTTATVQTDRLETQGYRRLEPPAGLATREREKGTTVLGAVDFHGRSEVFGMRLADRRRHLAIMGKTGMGKSTLIKNLIGSDIAAGHGVALIDPHGDLAEEVIAAIPSHRTNDVVYFDPSDRSYPIGLNLLDCPNLQLRHLTASAVSSVIQKVYGVDPSHTPRLLDILRNATLALLEVPGTTLLSLTRFLGNPLYRNNMVNRVQDTFVRDYWVNEFGKWPAKEQAFAVASVQNKIRPFVIDPLLRPILGQSQNRLDLRKIMDDGRILIVNLSKGRVGEDNSNLLGSLIVTRIQMDAMCRADTPEHQRRDFFAYIDEFQNFATESFATILSEARKYRLSLTLANQYLYQIEKQSPQTLAAIFGNVGSMIAFQVGARDAAVLAEEFGGDMTPADLMTLPQFTAYTRQLIDGMPSRPFSMKTLPPQQNQDQRRLPIVLRTSRHRYARSVREVEEEIERG</sequence>
<protein>
    <submittedName>
        <fullName evidence="3">AAA-like domain protein</fullName>
    </submittedName>
</protein>
<feature type="domain" description="Helicase HerA central" evidence="1">
    <location>
        <begin position="291"/>
        <end position="415"/>
    </location>
</feature>
<dbReference type="Pfam" id="PF01935">
    <property type="entry name" value="DUF87"/>
    <property type="match status" value="1"/>
</dbReference>
<accession>A0A517RHY6</accession>
<dbReference type="PANTHER" id="PTHR30121">
    <property type="entry name" value="UNCHARACTERIZED PROTEIN YJGR-RELATED"/>
    <property type="match status" value="1"/>
</dbReference>
<dbReference type="Proteomes" id="UP000317171">
    <property type="component" value="Chromosome"/>
</dbReference>
<evidence type="ECO:0000259" key="1">
    <source>
        <dbReference type="Pfam" id="PF01935"/>
    </source>
</evidence>
<dbReference type="KEGG" id="gaz:Pan241w_35710"/>
<name>A0A517RHY6_9PLAN</name>
<evidence type="ECO:0000259" key="2">
    <source>
        <dbReference type="Pfam" id="PF12696"/>
    </source>
</evidence>
<organism evidence="3 4">
    <name type="scientific">Gimesia alba</name>
    <dbReference type="NCBI Taxonomy" id="2527973"/>
    <lineage>
        <taxon>Bacteria</taxon>
        <taxon>Pseudomonadati</taxon>
        <taxon>Planctomycetota</taxon>
        <taxon>Planctomycetia</taxon>
        <taxon>Planctomycetales</taxon>
        <taxon>Planctomycetaceae</taxon>
        <taxon>Gimesia</taxon>
    </lineage>
</organism>
<dbReference type="SUPFAM" id="SSF52540">
    <property type="entry name" value="P-loop containing nucleoside triphosphate hydrolases"/>
    <property type="match status" value="1"/>
</dbReference>
<evidence type="ECO:0000313" key="3">
    <source>
        <dbReference type="EMBL" id="QDT43470.1"/>
    </source>
</evidence>
<dbReference type="InterPro" id="IPR027417">
    <property type="entry name" value="P-loop_NTPase"/>
</dbReference>
<keyword evidence="4" id="KW-1185">Reference proteome</keyword>